<dbReference type="AlphaFoldDB" id="A0A8S1S550"/>
<evidence type="ECO:0000313" key="1">
    <source>
        <dbReference type="EMBL" id="CAD8134732.1"/>
    </source>
</evidence>
<dbReference type="EMBL" id="CAJJDP010000005">
    <property type="protein sequence ID" value="CAD8134732.1"/>
    <property type="molecule type" value="Genomic_DNA"/>
</dbReference>
<sequence>MPAMKLPHQAEHKQLNYFKILLLNRKLMFQEQKWQLKQLIKIQAQSQNTIIINGQSQATLVNNLSNECEMQDYVQLFFSKSQAGQNVNGQTKTNQNSVIIINNLGESKTDTFSQFVMDMESTGTMFLNQSKKYFQQLLINRQKLLLENKNKILCEAYESEIQRF</sequence>
<comment type="caution">
    <text evidence="1">The sequence shown here is derived from an EMBL/GenBank/DDBJ whole genome shotgun (WGS) entry which is preliminary data.</text>
</comment>
<name>A0A8S1S550_PAROT</name>
<evidence type="ECO:0000313" key="2">
    <source>
        <dbReference type="Proteomes" id="UP000683925"/>
    </source>
</evidence>
<dbReference type="Proteomes" id="UP000683925">
    <property type="component" value="Unassembled WGS sequence"/>
</dbReference>
<protein>
    <submittedName>
        <fullName evidence="1">Uncharacterized protein</fullName>
    </submittedName>
</protein>
<keyword evidence="2" id="KW-1185">Reference proteome</keyword>
<proteinExistence type="predicted"/>
<accession>A0A8S1S550</accession>
<reference evidence="1" key="1">
    <citation type="submission" date="2021-01" db="EMBL/GenBank/DDBJ databases">
        <authorList>
            <consortium name="Genoscope - CEA"/>
            <person name="William W."/>
        </authorList>
    </citation>
    <scope>NUCLEOTIDE SEQUENCE</scope>
</reference>
<gene>
    <name evidence="1" type="ORF">POCTA_138.1.T0060001</name>
</gene>
<organism evidence="1 2">
    <name type="scientific">Paramecium octaurelia</name>
    <dbReference type="NCBI Taxonomy" id="43137"/>
    <lineage>
        <taxon>Eukaryota</taxon>
        <taxon>Sar</taxon>
        <taxon>Alveolata</taxon>
        <taxon>Ciliophora</taxon>
        <taxon>Intramacronucleata</taxon>
        <taxon>Oligohymenophorea</taxon>
        <taxon>Peniculida</taxon>
        <taxon>Parameciidae</taxon>
        <taxon>Paramecium</taxon>
    </lineage>
</organism>